<evidence type="ECO:0000256" key="4">
    <source>
        <dbReference type="ARBA" id="ARBA00023004"/>
    </source>
</evidence>
<protein>
    <recommendedName>
        <fullName evidence="7">4-hydroxy-3-methylbut-2-en-1-yl diphosphate synthase (flavodoxin)</fullName>
        <ecNumber evidence="7">1.17.7.3</ecNumber>
    </recommendedName>
    <alternativeName>
        <fullName evidence="7">1-hydroxy-2-methyl-2-(E)-butenyl 4-diphosphate synthase</fullName>
    </alternativeName>
</protein>
<keyword evidence="4 7" id="KW-0408">Iron</keyword>
<keyword evidence="5 7" id="KW-0411">Iron-sulfur</keyword>
<dbReference type="Gene3D" id="3.30.413.10">
    <property type="entry name" value="Sulfite Reductase Hemoprotein, domain 1"/>
    <property type="match status" value="1"/>
</dbReference>
<dbReference type="EC" id="1.17.7.3" evidence="7"/>
<dbReference type="GO" id="GO:0051539">
    <property type="term" value="F:4 iron, 4 sulfur cluster binding"/>
    <property type="evidence" value="ECO:0007669"/>
    <property type="project" value="UniProtKB-UniRule"/>
</dbReference>
<evidence type="ECO:0000259" key="9">
    <source>
        <dbReference type="Pfam" id="PF26540"/>
    </source>
</evidence>
<dbReference type="PANTHER" id="PTHR30454">
    <property type="entry name" value="4-HYDROXY-3-METHYLBUT-2-EN-1-YL DIPHOSPHATE SYNTHASE"/>
    <property type="match status" value="1"/>
</dbReference>
<evidence type="ECO:0000313" key="10">
    <source>
        <dbReference type="EMBL" id="GES04944.1"/>
    </source>
</evidence>
<evidence type="ECO:0000313" key="11">
    <source>
        <dbReference type="Proteomes" id="UP000334990"/>
    </source>
</evidence>
<accession>A0A5M3W7Y6</accession>
<dbReference type="Proteomes" id="UP000334990">
    <property type="component" value="Unassembled WGS sequence"/>
</dbReference>
<evidence type="ECO:0000259" key="8">
    <source>
        <dbReference type="Pfam" id="PF04551"/>
    </source>
</evidence>
<dbReference type="GO" id="GO:0046429">
    <property type="term" value="F:4-hydroxy-3-methylbut-2-en-1-yl diphosphate synthase activity (ferredoxin)"/>
    <property type="evidence" value="ECO:0007669"/>
    <property type="project" value="UniProtKB-UniRule"/>
</dbReference>
<dbReference type="InterPro" id="IPR058579">
    <property type="entry name" value="IspG_C"/>
</dbReference>
<comment type="similarity">
    <text evidence="7">Belongs to the IspG family.</text>
</comment>
<feature type="binding site" evidence="7">
    <location>
        <position position="280"/>
    </location>
    <ligand>
        <name>[4Fe-4S] cluster</name>
        <dbReference type="ChEBI" id="CHEBI:49883"/>
    </ligand>
</feature>
<organism evidence="10 11">
    <name type="scientific">Acrocarpospora corrugata</name>
    <dbReference type="NCBI Taxonomy" id="35763"/>
    <lineage>
        <taxon>Bacteria</taxon>
        <taxon>Bacillati</taxon>
        <taxon>Actinomycetota</taxon>
        <taxon>Actinomycetes</taxon>
        <taxon>Streptosporangiales</taxon>
        <taxon>Streptosporangiaceae</taxon>
        <taxon>Acrocarpospora</taxon>
    </lineage>
</organism>
<dbReference type="SUPFAM" id="SSF51717">
    <property type="entry name" value="Dihydropteroate synthetase-like"/>
    <property type="match status" value="1"/>
</dbReference>
<comment type="function">
    <text evidence="7">Converts 2C-methyl-D-erythritol 2,4-cyclodiphosphate (ME-2,4cPP) into 1-hydroxy-2-methyl-2-(E)-butenyl 4-diphosphate.</text>
</comment>
<dbReference type="InterPro" id="IPR004588">
    <property type="entry name" value="IspG_bac-typ"/>
</dbReference>
<dbReference type="InterPro" id="IPR058578">
    <property type="entry name" value="IspG_TIM"/>
</dbReference>
<feature type="binding site" evidence="7">
    <location>
        <position position="322"/>
    </location>
    <ligand>
        <name>[4Fe-4S] cluster</name>
        <dbReference type="ChEBI" id="CHEBI:49883"/>
    </ligand>
</feature>
<keyword evidence="1 7" id="KW-0004">4Fe-4S</keyword>
<dbReference type="PIRSF" id="PIRSF004640">
    <property type="entry name" value="IspG"/>
    <property type="match status" value="1"/>
</dbReference>
<feature type="domain" description="IspG C-terminal" evidence="9">
    <location>
        <begin position="276"/>
        <end position="361"/>
    </location>
</feature>
<dbReference type="UniPathway" id="UPA00056">
    <property type="reaction ID" value="UER00096"/>
</dbReference>
<evidence type="ECO:0000256" key="1">
    <source>
        <dbReference type="ARBA" id="ARBA00022485"/>
    </source>
</evidence>
<evidence type="ECO:0000256" key="5">
    <source>
        <dbReference type="ARBA" id="ARBA00023014"/>
    </source>
</evidence>
<dbReference type="FunFam" id="3.20.20.20:FF:000003">
    <property type="entry name" value="4-hydroxy-3-methylbut-2-en-1-yl diphosphate synthase (flavodoxin)"/>
    <property type="match status" value="1"/>
</dbReference>
<reference evidence="10 11" key="1">
    <citation type="submission" date="2019-10" db="EMBL/GenBank/DDBJ databases">
        <title>Whole genome shotgun sequence of Acrocarpospora corrugata NBRC 13972.</title>
        <authorList>
            <person name="Ichikawa N."/>
            <person name="Kimura A."/>
            <person name="Kitahashi Y."/>
            <person name="Komaki H."/>
            <person name="Oguchi A."/>
        </authorList>
    </citation>
    <scope>NUCLEOTIDE SEQUENCE [LARGE SCALE GENOMIC DNA]</scope>
    <source>
        <strain evidence="10 11">NBRC 13972</strain>
    </source>
</reference>
<dbReference type="PANTHER" id="PTHR30454:SF0">
    <property type="entry name" value="4-HYDROXY-3-METHYLBUT-2-EN-1-YL DIPHOSPHATE SYNTHASE (FERREDOXIN), CHLOROPLASTIC"/>
    <property type="match status" value="1"/>
</dbReference>
<sequence>MSVDLGIPSIPMKPIATRRVSRRIQVGSVPVGGDAPVSVQSMTTTVTSDVNATLQQIAELTASGCQIVRVAVPSQDDADALPIIARKSQIPVIADIHFQPKYVFAAIEAGCAAVRVNPGNIKKFDDKVGEIARAAKDHGVPIRIGVNAGSLDPRLLQKYGKATPEALVESALWECSLFEEHDFRDIKISVKHNDPVVMIKAYRLLAQQCDYPLHLGVTEAGPAFQGTIKSAVAFGSLLADGIGDTIRVSLSAPPVEEIKVGIQILESLNLRKRGLEIVSCPSCGRAQVDVYTLAEQVHAGLDGLKVPLRVAVMGCVVNGPGEAREADLGVASGNGKGQIFVKGQVIKTVPESQIVETLIEEALRLAEEMGFDVDLDDDDAPGPQVVVG</sequence>
<feature type="domain" description="IspG TIM-barrel" evidence="8">
    <location>
        <begin position="22"/>
        <end position="261"/>
    </location>
</feature>
<keyword evidence="2 7" id="KW-0479">Metal-binding</keyword>
<keyword evidence="6 7" id="KW-0414">Isoprene biosynthesis</keyword>
<dbReference type="Gene3D" id="3.20.20.20">
    <property type="entry name" value="Dihydropteroate synthase-like"/>
    <property type="match status" value="1"/>
</dbReference>
<evidence type="ECO:0000256" key="7">
    <source>
        <dbReference type="HAMAP-Rule" id="MF_00159"/>
    </source>
</evidence>
<evidence type="ECO:0000256" key="3">
    <source>
        <dbReference type="ARBA" id="ARBA00023002"/>
    </source>
</evidence>
<dbReference type="NCBIfam" id="TIGR00612">
    <property type="entry name" value="ispG_gcpE"/>
    <property type="match status" value="1"/>
</dbReference>
<dbReference type="AlphaFoldDB" id="A0A5M3W7Y6"/>
<dbReference type="RefSeq" id="WP_155340999.1">
    <property type="nucleotide sequence ID" value="NZ_BAAABN010000009.1"/>
</dbReference>
<dbReference type="OrthoDB" id="9803214at2"/>
<dbReference type="GO" id="GO:0019288">
    <property type="term" value="P:isopentenyl diphosphate biosynthetic process, methylerythritol 4-phosphate pathway"/>
    <property type="evidence" value="ECO:0007669"/>
    <property type="project" value="UniProtKB-UniRule"/>
</dbReference>
<dbReference type="NCBIfam" id="NF001540">
    <property type="entry name" value="PRK00366.1"/>
    <property type="match status" value="1"/>
</dbReference>
<proteinExistence type="inferred from homology"/>
<comment type="pathway">
    <text evidence="7">Isoprenoid biosynthesis; isopentenyl diphosphate biosynthesis via DXP pathway; isopentenyl diphosphate from 1-deoxy-D-xylulose 5-phosphate: step 5/6.</text>
</comment>
<dbReference type="Pfam" id="PF26540">
    <property type="entry name" value="GcpE_C"/>
    <property type="match status" value="1"/>
</dbReference>
<feature type="binding site" evidence="7">
    <location>
        <position position="283"/>
    </location>
    <ligand>
        <name>[4Fe-4S] cluster</name>
        <dbReference type="ChEBI" id="CHEBI:49883"/>
    </ligand>
</feature>
<dbReference type="GO" id="GO:0016114">
    <property type="term" value="P:terpenoid biosynthetic process"/>
    <property type="evidence" value="ECO:0007669"/>
    <property type="project" value="InterPro"/>
</dbReference>
<comment type="caution">
    <text evidence="10">The sequence shown here is derived from an EMBL/GenBank/DDBJ whole genome shotgun (WGS) entry which is preliminary data.</text>
</comment>
<keyword evidence="11" id="KW-1185">Reference proteome</keyword>
<dbReference type="EMBL" id="BLAD01000090">
    <property type="protein sequence ID" value="GES04944.1"/>
    <property type="molecule type" value="Genomic_DNA"/>
</dbReference>
<comment type="catalytic activity">
    <reaction evidence="7">
        <text>(2E)-4-hydroxy-3-methylbut-2-enyl diphosphate + oxidized [flavodoxin] + H2O + 2 H(+) = 2-C-methyl-D-erythritol 2,4-cyclic diphosphate + reduced [flavodoxin]</text>
        <dbReference type="Rhea" id="RHEA:43604"/>
        <dbReference type="Rhea" id="RHEA-COMP:10622"/>
        <dbReference type="Rhea" id="RHEA-COMP:10623"/>
        <dbReference type="ChEBI" id="CHEBI:15377"/>
        <dbReference type="ChEBI" id="CHEBI:15378"/>
        <dbReference type="ChEBI" id="CHEBI:57618"/>
        <dbReference type="ChEBI" id="CHEBI:58210"/>
        <dbReference type="ChEBI" id="CHEBI:58483"/>
        <dbReference type="ChEBI" id="CHEBI:128753"/>
        <dbReference type="EC" id="1.17.7.3"/>
    </reaction>
</comment>
<keyword evidence="3 7" id="KW-0560">Oxidoreductase</keyword>
<dbReference type="Pfam" id="PF04551">
    <property type="entry name" value="GcpE"/>
    <property type="match status" value="1"/>
</dbReference>
<dbReference type="InterPro" id="IPR011005">
    <property type="entry name" value="Dihydropteroate_synth-like_sf"/>
</dbReference>
<comment type="cofactor">
    <cofactor evidence="7">
        <name>[4Fe-4S] cluster</name>
        <dbReference type="ChEBI" id="CHEBI:49883"/>
    </cofactor>
    <text evidence="7">Binds 1 [4Fe-4S] cluster.</text>
</comment>
<feature type="binding site" evidence="7">
    <location>
        <position position="315"/>
    </location>
    <ligand>
        <name>[4Fe-4S] cluster</name>
        <dbReference type="ChEBI" id="CHEBI:49883"/>
    </ligand>
</feature>
<dbReference type="GO" id="GO:0005506">
    <property type="term" value="F:iron ion binding"/>
    <property type="evidence" value="ECO:0007669"/>
    <property type="project" value="InterPro"/>
</dbReference>
<dbReference type="SUPFAM" id="SSF56014">
    <property type="entry name" value="Nitrite and sulphite reductase 4Fe-4S domain-like"/>
    <property type="match status" value="1"/>
</dbReference>
<evidence type="ECO:0000256" key="2">
    <source>
        <dbReference type="ARBA" id="ARBA00022723"/>
    </source>
</evidence>
<name>A0A5M3W7Y6_9ACTN</name>
<dbReference type="InterPro" id="IPR045854">
    <property type="entry name" value="NO2/SO3_Rdtase_4Fe4S_sf"/>
</dbReference>
<evidence type="ECO:0000256" key="6">
    <source>
        <dbReference type="ARBA" id="ARBA00023229"/>
    </source>
</evidence>
<gene>
    <name evidence="10" type="primary">ispG1</name>
    <name evidence="7" type="synonym">ispG</name>
    <name evidence="10" type="ORF">Acor_70120</name>
</gene>
<dbReference type="HAMAP" id="MF_00159">
    <property type="entry name" value="IspG"/>
    <property type="match status" value="1"/>
</dbReference>
<dbReference type="InterPro" id="IPR016425">
    <property type="entry name" value="IspG_bac"/>
</dbReference>
<dbReference type="GO" id="GO:0141197">
    <property type="term" value="F:4-hydroxy-3-methylbut-2-enyl-diphosphate synthase activity (flavodoxin)"/>
    <property type="evidence" value="ECO:0007669"/>
    <property type="project" value="UniProtKB-EC"/>
</dbReference>